<dbReference type="AlphaFoldDB" id="A0AAC8YMQ6"/>
<protein>
    <submittedName>
        <fullName evidence="1">SLAIN-domain containing protein</fullName>
    </submittedName>
</protein>
<evidence type="ECO:0000313" key="1">
    <source>
        <dbReference type="EMBL" id="AMS41157.1"/>
    </source>
</evidence>
<dbReference type="Proteomes" id="UP000577697">
    <property type="component" value="Unassembled WGS sequence"/>
</dbReference>
<accession>A0AAC8YMQ6</accession>
<reference evidence="2 4" key="2">
    <citation type="submission" date="2020-08" db="EMBL/GenBank/DDBJ databases">
        <title>Genomic Encyclopedia of Type Strains, Phase IV (KMG-IV): sequencing the most valuable type-strain genomes for metagenomic binning, comparative biology and taxonomic classification.</title>
        <authorList>
            <person name="Goeker M."/>
        </authorList>
    </citation>
    <scope>NUCLEOTIDE SEQUENCE [LARGE SCALE GENOMIC DNA]</scope>
    <source>
        <strain evidence="2 4">DSM 10368</strain>
    </source>
</reference>
<dbReference type="EMBL" id="JACICB010000007">
    <property type="protein sequence ID" value="MBB3705861.1"/>
    <property type="molecule type" value="Genomic_DNA"/>
</dbReference>
<dbReference type="KEGG" id="aak:AA2016_2228"/>
<sequence>MNLTTHRRRWGDNDHYFGPFTYARDRHGYRPLAIILQSGEDEYPGAQLRISGFGHTFITAVPHWLIGPYVGWRDLSHADWAKPGPGGRKGYVVVDRREYGFTLSDGHMSVKLGRQTMDSSTTRDWGCFLPWTQWRHVKRRYFDAEGNVYYDVVDSGTYNDRPHRFEVERMIEKSCPAKRFSFKDFDGEEGIASVRISEGEWAFGTGLFKWLSLFRPRKKVRALDIEFSIETGRRKGSWKGGTLGSHSAIKDIDEWHKEAFQRYCSENNMTFIGEVMK</sequence>
<dbReference type="EMBL" id="CP015005">
    <property type="protein sequence ID" value="AMS41157.1"/>
    <property type="molecule type" value="Genomic_DNA"/>
</dbReference>
<proteinExistence type="predicted"/>
<evidence type="ECO:0000313" key="3">
    <source>
        <dbReference type="Proteomes" id="UP000075755"/>
    </source>
</evidence>
<name>A0AAC8YMQ6_AMIAI</name>
<gene>
    <name evidence="1" type="ORF">AA2016_2228</name>
    <name evidence="2" type="ORF">FHS67_002180</name>
</gene>
<evidence type="ECO:0000313" key="4">
    <source>
        <dbReference type="Proteomes" id="UP000577697"/>
    </source>
</evidence>
<organism evidence="1 3">
    <name type="scientific">Aminobacter aminovorans</name>
    <name type="common">Chelatobacter heintzii</name>
    <dbReference type="NCBI Taxonomy" id="83263"/>
    <lineage>
        <taxon>Bacteria</taxon>
        <taxon>Pseudomonadati</taxon>
        <taxon>Pseudomonadota</taxon>
        <taxon>Alphaproteobacteria</taxon>
        <taxon>Hyphomicrobiales</taxon>
        <taxon>Phyllobacteriaceae</taxon>
        <taxon>Aminobacter</taxon>
    </lineage>
</organism>
<reference evidence="1 3" key="1">
    <citation type="submission" date="2016-03" db="EMBL/GenBank/DDBJ databases">
        <title>Complete genome of Aminobacter aminovorans KCTC 2477.</title>
        <authorList>
            <person name="Kim K.M."/>
        </authorList>
    </citation>
    <scope>NUCLEOTIDE SEQUENCE [LARGE SCALE GENOMIC DNA]</scope>
    <source>
        <strain evidence="1 3">KCTC 2477</strain>
    </source>
</reference>
<dbReference type="InterPro" id="IPR057463">
    <property type="entry name" value="Acb3"/>
</dbReference>
<keyword evidence="4" id="KW-1185">Reference proteome</keyword>
<evidence type="ECO:0000313" key="2">
    <source>
        <dbReference type="EMBL" id="MBB3705861.1"/>
    </source>
</evidence>
<dbReference type="Proteomes" id="UP000075755">
    <property type="component" value="Chromosome"/>
</dbReference>
<dbReference type="Pfam" id="PF25187">
    <property type="entry name" value="Acb3"/>
    <property type="match status" value="1"/>
</dbReference>
<dbReference type="RefSeq" id="WP_067958934.1">
    <property type="nucleotide sequence ID" value="NZ_CP015005.1"/>
</dbReference>